<name>A0A5P2G2L4_9BACT</name>
<dbReference type="EMBL" id="CP044016">
    <property type="protein sequence ID" value="QES89437.1"/>
    <property type="molecule type" value="Genomic_DNA"/>
</dbReference>
<dbReference type="AlphaFoldDB" id="A0A5P2G2L4"/>
<comment type="similarity">
    <text evidence="1">Belongs to the short-chain dehydrogenases/reductases (SDR) family.</text>
</comment>
<evidence type="ECO:0000256" key="1">
    <source>
        <dbReference type="ARBA" id="ARBA00006484"/>
    </source>
</evidence>
<dbReference type="PANTHER" id="PTHR43943">
    <property type="entry name" value="DEHYDROGENASE/REDUCTASE (SDR FAMILY) MEMBER 4"/>
    <property type="match status" value="1"/>
</dbReference>
<dbReference type="InterPro" id="IPR057326">
    <property type="entry name" value="KR_dom"/>
</dbReference>
<organism evidence="3 4">
    <name type="scientific">Rhizosphaericola mali</name>
    <dbReference type="NCBI Taxonomy" id="2545455"/>
    <lineage>
        <taxon>Bacteria</taxon>
        <taxon>Pseudomonadati</taxon>
        <taxon>Bacteroidota</taxon>
        <taxon>Chitinophagia</taxon>
        <taxon>Chitinophagales</taxon>
        <taxon>Chitinophagaceae</taxon>
        <taxon>Rhizosphaericola</taxon>
    </lineage>
</organism>
<keyword evidence="4" id="KW-1185">Reference proteome</keyword>
<dbReference type="PRINTS" id="PR00080">
    <property type="entry name" value="SDRFAMILY"/>
</dbReference>
<evidence type="ECO:0000313" key="3">
    <source>
        <dbReference type="EMBL" id="QES89437.1"/>
    </source>
</evidence>
<dbReference type="InterPro" id="IPR036291">
    <property type="entry name" value="NAD(P)-bd_dom_sf"/>
</dbReference>
<dbReference type="CDD" id="cd05233">
    <property type="entry name" value="SDR_c"/>
    <property type="match status" value="1"/>
</dbReference>
<dbReference type="SMART" id="SM00822">
    <property type="entry name" value="PKS_KR"/>
    <property type="match status" value="1"/>
</dbReference>
<dbReference type="SUPFAM" id="SSF51735">
    <property type="entry name" value="NAD(P)-binding Rossmann-fold domains"/>
    <property type="match status" value="1"/>
</dbReference>
<dbReference type="OrthoDB" id="9803333at2"/>
<feature type="domain" description="Ketoreductase" evidence="2">
    <location>
        <begin position="7"/>
        <end position="173"/>
    </location>
</feature>
<dbReference type="PRINTS" id="PR00081">
    <property type="entry name" value="GDHRDH"/>
</dbReference>
<dbReference type="Pfam" id="PF13561">
    <property type="entry name" value="adh_short_C2"/>
    <property type="match status" value="1"/>
</dbReference>
<dbReference type="KEGG" id="arac:E0W69_012435"/>
<dbReference type="PANTHER" id="PTHR43943:SF2">
    <property type="entry name" value="DEHYDROGENASE_REDUCTASE 4"/>
    <property type="match status" value="1"/>
</dbReference>
<dbReference type="InterPro" id="IPR002347">
    <property type="entry name" value="SDR_fam"/>
</dbReference>
<proteinExistence type="inferred from homology"/>
<reference evidence="3 4" key="1">
    <citation type="submission" date="2019-09" db="EMBL/GenBank/DDBJ databases">
        <title>Complete genome sequence of Arachidicoccus sp. B3-10 isolated from apple orchard soil.</title>
        <authorList>
            <person name="Kim H.S."/>
            <person name="Han K.-I."/>
            <person name="Suh M.K."/>
            <person name="Lee K.C."/>
            <person name="Eom M.K."/>
            <person name="Kim J.-S."/>
            <person name="Kang S.W."/>
            <person name="Sin Y."/>
            <person name="Lee J.-S."/>
        </authorList>
    </citation>
    <scope>NUCLEOTIDE SEQUENCE [LARGE SCALE GENOMIC DNA]</scope>
    <source>
        <strain evidence="3 4">B3-10</strain>
    </source>
</reference>
<evidence type="ECO:0000313" key="4">
    <source>
        <dbReference type="Proteomes" id="UP000292424"/>
    </source>
</evidence>
<dbReference type="InterPro" id="IPR020904">
    <property type="entry name" value="Sc_DH/Rdtase_CS"/>
</dbReference>
<sequence length="252" mass="26543">MEKLNGKVAVVTGGSAGIGFATAKELVAQGAKVIITGRNQDSLDKAIAELGNNAHSFRADASSVQDTVALVDFVKSLYSTIDILLVNAGGVTELQPIGTIQEETFDIVTNLNFKGAVFTTEKFVPILADGASVIHMSSVAAFAFNQGNAVYASSKAALIAYSKVAAMELADRKIRVNVIAPAMTETSAIHKGAFESSELHDFIKEKFMPFKRYGTPEEVAKLVSFLASDDASFISGSVITIDSGASINSVKL</sequence>
<protein>
    <submittedName>
        <fullName evidence="3">SDR family oxidoreductase</fullName>
    </submittedName>
</protein>
<dbReference type="Proteomes" id="UP000292424">
    <property type="component" value="Chromosome"/>
</dbReference>
<evidence type="ECO:0000259" key="2">
    <source>
        <dbReference type="SMART" id="SM00822"/>
    </source>
</evidence>
<accession>A0A5P2G2L4</accession>
<gene>
    <name evidence="3" type="ORF">E0W69_012435</name>
</gene>
<dbReference type="FunFam" id="3.40.50.720:FF:000084">
    <property type="entry name" value="Short-chain dehydrogenase reductase"/>
    <property type="match status" value="1"/>
</dbReference>
<dbReference type="Gene3D" id="3.40.50.720">
    <property type="entry name" value="NAD(P)-binding Rossmann-like Domain"/>
    <property type="match status" value="1"/>
</dbReference>
<dbReference type="RefSeq" id="WP_131330382.1">
    <property type="nucleotide sequence ID" value="NZ_CP044016.1"/>
</dbReference>
<dbReference type="PROSITE" id="PS00061">
    <property type="entry name" value="ADH_SHORT"/>
    <property type="match status" value="1"/>
</dbReference>